<evidence type="ECO:0000313" key="2">
    <source>
        <dbReference type="Proteomes" id="UP000680714"/>
    </source>
</evidence>
<protein>
    <submittedName>
        <fullName evidence="1">Uncharacterized protein</fullName>
    </submittedName>
</protein>
<comment type="caution">
    <text evidence="1">The sequence shown here is derived from an EMBL/GenBank/DDBJ whole genome shotgun (WGS) entry which is preliminary data.</text>
</comment>
<gene>
    <name evidence="1" type="ORF">KEC16_03730</name>
</gene>
<accession>A0ABS5I8T9</accession>
<proteinExistence type="predicted"/>
<sequence>MSELEGKGAKTAVAEAVREAGPLIVDEPVQLGLLPLLGGDQLADMPADQAARRQAVQSAKRGRATGSQNTLTTKVRAVLLKRYGVHPLEVLFQTFSRPTEDLAVQLGCKNEEAYKLQLLAAREALPYVQGKAPLEVRVDGPTASFTFVSPEAALAVWAAKASEDTGGILLDAPDFSVVESQEDGNA</sequence>
<keyword evidence="2" id="KW-1185">Reference proteome</keyword>
<dbReference type="RefSeq" id="WP_211546276.1">
    <property type="nucleotide sequence ID" value="NZ_JAGTUF010000001.1"/>
</dbReference>
<dbReference type="Proteomes" id="UP000680714">
    <property type="component" value="Unassembled WGS sequence"/>
</dbReference>
<reference evidence="1 2" key="1">
    <citation type="submission" date="2021-04" db="EMBL/GenBank/DDBJ databases">
        <title>Magnetospirillum sulfuroxidans sp. nov., a facultative chemolithoautotrophic sulfur-oxidizing alphaproteobacterium isolated from freshwater sediment and proposals for Paramagetospirillum gen. nov., and Magnetospirillaceae fam. nov.</title>
        <authorList>
            <person name="Koziaeva V."/>
            <person name="Geelhoed J.S."/>
            <person name="Sorokin D.Y."/>
            <person name="Grouzdev D.S."/>
        </authorList>
    </citation>
    <scope>NUCLEOTIDE SEQUENCE [LARGE SCALE GENOMIC DNA]</scope>
    <source>
        <strain evidence="1 2">J10</strain>
    </source>
</reference>
<dbReference type="EMBL" id="JAGTUF010000001">
    <property type="protein sequence ID" value="MBR9970821.1"/>
    <property type="molecule type" value="Genomic_DNA"/>
</dbReference>
<evidence type="ECO:0000313" key="1">
    <source>
        <dbReference type="EMBL" id="MBR9970821.1"/>
    </source>
</evidence>
<name>A0ABS5I8T9_9PROT</name>
<organism evidence="1 2">
    <name type="scientific">Magnetospirillum sulfuroxidans</name>
    <dbReference type="NCBI Taxonomy" id="611300"/>
    <lineage>
        <taxon>Bacteria</taxon>
        <taxon>Pseudomonadati</taxon>
        <taxon>Pseudomonadota</taxon>
        <taxon>Alphaproteobacteria</taxon>
        <taxon>Rhodospirillales</taxon>
        <taxon>Rhodospirillaceae</taxon>
        <taxon>Magnetospirillum</taxon>
    </lineage>
</organism>